<reference evidence="1 2" key="1">
    <citation type="submission" date="2019-03" db="EMBL/GenBank/DDBJ databases">
        <title>Genomic analyses of the natural microbiome of Caenorhabditis elegans.</title>
        <authorList>
            <person name="Samuel B."/>
        </authorList>
    </citation>
    <scope>NUCLEOTIDE SEQUENCE [LARGE SCALE GENOMIC DNA]</scope>
    <source>
        <strain evidence="1 2">BIGb0525</strain>
    </source>
</reference>
<name>A0A4R7VUB3_9PSED</name>
<gene>
    <name evidence="1" type="ORF">EDF87_101217</name>
</gene>
<protein>
    <submittedName>
        <fullName evidence="1">Uncharacterized protein</fullName>
    </submittedName>
</protein>
<organism evidence="1 2">
    <name type="scientific">Pseudomonas helmanticensis</name>
    <dbReference type="NCBI Taxonomy" id="1471381"/>
    <lineage>
        <taxon>Bacteria</taxon>
        <taxon>Pseudomonadati</taxon>
        <taxon>Pseudomonadota</taxon>
        <taxon>Gammaproteobacteria</taxon>
        <taxon>Pseudomonadales</taxon>
        <taxon>Pseudomonadaceae</taxon>
        <taxon>Pseudomonas</taxon>
    </lineage>
</organism>
<evidence type="ECO:0000313" key="2">
    <source>
        <dbReference type="Proteomes" id="UP000295804"/>
    </source>
</evidence>
<evidence type="ECO:0000313" key="1">
    <source>
        <dbReference type="EMBL" id="TDV53148.1"/>
    </source>
</evidence>
<comment type="caution">
    <text evidence="1">The sequence shown here is derived from an EMBL/GenBank/DDBJ whole genome shotgun (WGS) entry which is preliminary data.</text>
</comment>
<accession>A0A4R7VUB3</accession>
<dbReference type="EMBL" id="SOCQ01000001">
    <property type="protein sequence ID" value="TDV53148.1"/>
    <property type="molecule type" value="Genomic_DNA"/>
</dbReference>
<dbReference type="AlphaFoldDB" id="A0A4R7VUB3"/>
<sequence length="183" mass="20123">MIFSNGRPDGSPTTLWQLQKELLHLAENLLGPRDHSKIIYQPAFLSGGPYLWNSTNRDGAAAVLSMNAAGFWPTTVYEMAHETVHLLNPTDGYTNWLEEGVAVAFSLHALDHYAMDKHNPTLQAYTDALELVMELPGRPFEVPRAARSIVGALNAVTIESLHAVAPGHADEKLDRLVSICVPR</sequence>
<dbReference type="RefSeq" id="WP_134173863.1">
    <property type="nucleotide sequence ID" value="NZ_SOCQ01000001.1"/>
</dbReference>
<dbReference type="Proteomes" id="UP000295804">
    <property type="component" value="Unassembled WGS sequence"/>
</dbReference>
<proteinExistence type="predicted"/>